<proteinExistence type="predicted"/>
<protein>
    <recommendedName>
        <fullName evidence="5">RING-type domain-containing protein</fullName>
    </recommendedName>
</protein>
<feature type="domain" description="RING-type" evidence="5">
    <location>
        <begin position="19"/>
        <end position="54"/>
    </location>
</feature>
<evidence type="ECO:0000256" key="1">
    <source>
        <dbReference type="ARBA" id="ARBA00022723"/>
    </source>
</evidence>
<evidence type="ECO:0000259" key="5">
    <source>
        <dbReference type="PROSITE" id="PS50089"/>
    </source>
</evidence>
<dbReference type="EMBL" id="JABEBT010000071">
    <property type="protein sequence ID" value="KAF7633697.1"/>
    <property type="molecule type" value="Genomic_DNA"/>
</dbReference>
<keyword evidence="3" id="KW-0862">Zinc</keyword>
<keyword evidence="1" id="KW-0479">Metal-binding</keyword>
<evidence type="ECO:0000256" key="4">
    <source>
        <dbReference type="PROSITE-ProRule" id="PRU00175"/>
    </source>
</evidence>
<gene>
    <name evidence="6" type="ORF">Mgra_00006878</name>
</gene>
<reference evidence="6" key="1">
    <citation type="journal article" date="2020" name="Ecol. Evol.">
        <title>Genome structure and content of the rice root-knot nematode (Meloidogyne graminicola).</title>
        <authorList>
            <person name="Phan N.T."/>
            <person name="Danchin E.G.J."/>
            <person name="Klopp C."/>
            <person name="Perfus-Barbeoch L."/>
            <person name="Kozlowski D.K."/>
            <person name="Koutsovoulos G.D."/>
            <person name="Lopez-Roques C."/>
            <person name="Bouchez O."/>
            <person name="Zahm M."/>
            <person name="Besnard G."/>
            <person name="Bellafiore S."/>
        </authorList>
    </citation>
    <scope>NUCLEOTIDE SEQUENCE</scope>
    <source>
        <strain evidence="6">VN-18</strain>
    </source>
</reference>
<dbReference type="OrthoDB" id="5806842at2759"/>
<dbReference type="Proteomes" id="UP000605970">
    <property type="component" value="Unassembled WGS sequence"/>
</dbReference>
<dbReference type="PROSITE" id="PS00518">
    <property type="entry name" value="ZF_RING_1"/>
    <property type="match status" value="1"/>
</dbReference>
<dbReference type="InterPro" id="IPR001841">
    <property type="entry name" value="Znf_RING"/>
</dbReference>
<dbReference type="GO" id="GO:0008270">
    <property type="term" value="F:zinc ion binding"/>
    <property type="evidence" value="ECO:0007669"/>
    <property type="project" value="UniProtKB-KW"/>
</dbReference>
<organism evidence="6 7">
    <name type="scientific">Meloidogyne graminicola</name>
    <dbReference type="NCBI Taxonomy" id="189291"/>
    <lineage>
        <taxon>Eukaryota</taxon>
        <taxon>Metazoa</taxon>
        <taxon>Ecdysozoa</taxon>
        <taxon>Nematoda</taxon>
        <taxon>Chromadorea</taxon>
        <taxon>Rhabditida</taxon>
        <taxon>Tylenchina</taxon>
        <taxon>Tylenchomorpha</taxon>
        <taxon>Tylenchoidea</taxon>
        <taxon>Meloidogynidae</taxon>
        <taxon>Meloidogyninae</taxon>
        <taxon>Meloidogyne</taxon>
    </lineage>
</organism>
<dbReference type="SUPFAM" id="SSF57850">
    <property type="entry name" value="RING/U-box"/>
    <property type="match status" value="1"/>
</dbReference>
<keyword evidence="2 4" id="KW-0863">Zinc-finger</keyword>
<evidence type="ECO:0000313" key="6">
    <source>
        <dbReference type="EMBL" id="KAF7633697.1"/>
    </source>
</evidence>
<evidence type="ECO:0000256" key="3">
    <source>
        <dbReference type="ARBA" id="ARBA00022833"/>
    </source>
</evidence>
<sequence length="390" mass="45367">MKHDVKFDQPNNLLFQLMCEQCGGELGERPHIASICLHRFCCSCIVNYTNCPKCGTATKFELDTNFSSIISRIKQQSRHTVKRRLVDVLKNDGFDLPLNGICSQPEIESSPKFLKSCSSTNFTNSQLTPISSFNNCPSTSSFSNKKSPQTNNIKTKISPYLLPASKSINELEKPRIPIRRDLHDMVALVLWPDGTNYRIKNFPQCLLKPRYLYVPSTTTVEFLIEYLFKRAELEAKWKNRDKYRVELMPVESEREEINLWMNPRRDIDYLARDFKSNLQDLQDSTNNEEYVLILRKNQEDSYFYTNLIMTHPFKPLNVERTVAELLEEHSNKQNIRQHSILNPILENGLGKGFSPQNFYQKLGTSKIKNDEILSDERPPKFVYRFVSNIM</sequence>
<evidence type="ECO:0000313" key="7">
    <source>
        <dbReference type="Proteomes" id="UP000605970"/>
    </source>
</evidence>
<dbReference type="AlphaFoldDB" id="A0A8S9ZJZ6"/>
<accession>A0A8S9ZJZ6</accession>
<evidence type="ECO:0000256" key="2">
    <source>
        <dbReference type="ARBA" id="ARBA00022771"/>
    </source>
</evidence>
<keyword evidence="7" id="KW-1185">Reference proteome</keyword>
<dbReference type="InterPro" id="IPR017907">
    <property type="entry name" value="Znf_RING_CS"/>
</dbReference>
<dbReference type="PROSITE" id="PS50089">
    <property type="entry name" value="ZF_RING_2"/>
    <property type="match status" value="1"/>
</dbReference>
<comment type="caution">
    <text evidence="6">The sequence shown here is derived from an EMBL/GenBank/DDBJ whole genome shotgun (WGS) entry which is preliminary data.</text>
</comment>
<name>A0A8S9ZJZ6_9BILA</name>